<protein>
    <submittedName>
        <fullName evidence="1">Uncharacterized protein</fullName>
    </submittedName>
</protein>
<comment type="caution">
    <text evidence="1">The sequence shown here is derived from an EMBL/GenBank/DDBJ whole genome shotgun (WGS) entry which is preliminary data.</text>
</comment>
<reference evidence="2" key="1">
    <citation type="submission" date="2014-09" db="EMBL/GenBank/DDBJ databases">
        <title>Whole genome shotgun sequence of Streptomyces sp. NBRC 110027.</title>
        <authorList>
            <person name="Komaki H."/>
            <person name="Ichikawa N."/>
            <person name="Katano-Makiyama Y."/>
            <person name="Hosoyama A."/>
            <person name="Hashimoto M."/>
            <person name="Uohara A."/>
            <person name="Kitahashi Y."/>
            <person name="Ohji S."/>
            <person name="Kimura A."/>
            <person name="Yamazoe A."/>
            <person name="Igarashi Y."/>
            <person name="Fujita N."/>
        </authorList>
    </citation>
    <scope>NUCLEOTIDE SEQUENCE [LARGE SCALE GENOMIC DNA]</scope>
    <source>
        <strain evidence="2">NBRC 110027</strain>
    </source>
</reference>
<reference evidence="1 2" key="2">
    <citation type="journal article" date="2015" name="Stand. Genomic Sci.">
        <title>Draft genome sequence of marine-derived Streptomyces sp. TP-A0598, a producer of anti-MRSA antibiotic lydicamycins.</title>
        <authorList>
            <person name="Komaki H."/>
            <person name="Ichikawa N."/>
            <person name="Hosoyama A."/>
            <person name="Fujita N."/>
            <person name="Igarashi Y."/>
        </authorList>
    </citation>
    <scope>NUCLEOTIDE SEQUENCE [LARGE SCALE GENOMIC DNA]</scope>
    <source>
        <strain evidence="1 2">NBRC 110027</strain>
    </source>
</reference>
<dbReference type="RefSeq" id="WP_158894489.1">
    <property type="nucleotide sequence ID" value="NZ_BBNO01000004.1"/>
</dbReference>
<accession>A0A0P4R703</accession>
<evidence type="ECO:0000313" key="2">
    <source>
        <dbReference type="Proteomes" id="UP000048965"/>
    </source>
</evidence>
<keyword evidence="2" id="KW-1185">Reference proteome</keyword>
<name>A0A0P4R703_9ACTN</name>
<dbReference type="OrthoDB" id="4549848at2"/>
<evidence type="ECO:0000313" key="1">
    <source>
        <dbReference type="EMBL" id="GAO08717.1"/>
    </source>
</evidence>
<gene>
    <name evidence="1" type="ORF">TPA0598_04_03530</name>
</gene>
<sequence length="324" mass="35447">MSSHHRYPGIAQFPRPVPVDVEVLGLAFDVTIGRHQVTVTLPVLEGEAQFTPPPDRLGRLDRLIAPPDVTGEALPKALLRTSTDAWGYRSTQRICYVEAVAISPILEHEQDLLEEPVRDLGNKFFTWFRIFQEWACAWSGEPMQDFDPYRPSAVHVVDDQGEVVSNGPRERGVYVWPRPLNRDQVAGAMRRASDGELLPPEHRTLLEAVEAKIGAMPRKAVVDAATAVEVAMGGYITRELTSRGIGASFIDEVIKGVNGLMNLHSLCTELGADPGVSKNKLGAQLANVRNRAAHAGVRPTWAEVRAACDHAATIVHAITPLPEA</sequence>
<organism evidence="1 2">
    <name type="scientific">Streptomyces lydicamycinicus</name>
    <dbReference type="NCBI Taxonomy" id="1546107"/>
    <lineage>
        <taxon>Bacteria</taxon>
        <taxon>Bacillati</taxon>
        <taxon>Actinomycetota</taxon>
        <taxon>Actinomycetes</taxon>
        <taxon>Kitasatosporales</taxon>
        <taxon>Streptomycetaceae</taxon>
        <taxon>Streptomyces</taxon>
    </lineage>
</organism>
<dbReference type="EMBL" id="BBNO01000004">
    <property type="protein sequence ID" value="GAO08717.1"/>
    <property type="molecule type" value="Genomic_DNA"/>
</dbReference>
<dbReference type="Proteomes" id="UP000048965">
    <property type="component" value="Unassembled WGS sequence"/>
</dbReference>
<proteinExistence type="predicted"/>
<dbReference type="AlphaFoldDB" id="A0A0P4R703"/>